<gene>
    <name evidence="1" type="ORF">O1611_g2090</name>
</gene>
<dbReference type="Proteomes" id="UP001153332">
    <property type="component" value="Unassembled WGS sequence"/>
</dbReference>
<evidence type="ECO:0000313" key="1">
    <source>
        <dbReference type="EMBL" id="KAJ8131540.1"/>
    </source>
</evidence>
<name>A0ACC2JVJ1_9PEZI</name>
<evidence type="ECO:0000313" key="2">
    <source>
        <dbReference type="Proteomes" id="UP001153332"/>
    </source>
</evidence>
<protein>
    <submittedName>
        <fullName evidence="1">Uncharacterized protein</fullName>
    </submittedName>
</protein>
<sequence>MPTSSSKGGDHDTAADVDGGETRWLLESIEFPGGEKTGPPYDYLSTSDNWTVEALDSLSSEYYGYTSKPRPTSFLESEIDQHITLGIGTATRLETLLQSVGGADGGNQLDIMRRKDANYITGRTKANQTDLRILEAHARMVDPVFADLLRSQVGHSYSNVRSDGKAVIGDEYADGWQGGPIGPSNTYVDVYVSSGGVAVLGNKYGGKSIFDSVKPKEGS</sequence>
<keyword evidence="2" id="KW-1185">Reference proteome</keyword>
<organism evidence="1 2">
    <name type="scientific">Lasiodiplodia mahajangana</name>
    <dbReference type="NCBI Taxonomy" id="1108764"/>
    <lineage>
        <taxon>Eukaryota</taxon>
        <taxon>Fungi</taxon>
        <taxon>Dikarya</taxon>
        <taxon>Ascomycota</taxon>
        <taxon>Pezizomycotina</taxon>
        <taxon>Dothideomycetes</taxon>
        <taxon>Dothideomycetes incertae sedis</taxon>
        <taxon>Botryosphaeriales</taxon>
        <taxon>Botryosphaeriaceae</taxon>
        <taxon>Lasiodiplodia</taxon>
    </lineage>
</organism>
<reference evidence="1" key="1">
    <citation type="submission" date="2022-12" db="EMBL/GenBank/DDBJ databases">
        <title>Genome Sequence of Lasiodiplodia mahajangana.</title>
        <authorList>
            <person name="Buettner E."/>
        </authorList>
    </citation>
    <scope>NUCLEOTIDE SEQUENCE</scope>
    <source>
        <strain evidence="1">VT137</strain>
    </source>
</reference>
<comment type="caution">
    <text evidence="1">The sequence shown here is derived from an EMBL/GenBank/DDBJ whole genome shotgun (WGS) entry which is preliminary data.</text>
</comment>
<proteinExistence type="predicted"/>
<dbReference type="EMBL" id="JAPUUL010000273">
    <property type="protein sequence ID" value="KAJ8131540.1"/>
    <property type="molecule type" value="Genomic_DNA"/>
</dbReference>
<accession>A0ACC2JVJ1</accession>